<reference evidence="2 3" key="1">
    <citation type="submission" date="2021-03" db="EMBL/GenBank/DDBJ databases">
        <authorList>
            <person name="Grouzdev D.S."/>
        </authorList>
    </citation>
    <scope>NUCLEOTIDE SEQUENCE [LARGE SCALE GENOMIC DNA]</scope>
    <source>
        <strain evidence="2 3">M50-1</strain>
    </source>
</reference>
<dbReference type="Proteomes" id="UP001193081">
    <property type="component" value="Unassembled WGS sequence"/>
</dbReference>
<dbReference type="Pfam" id="PF17957">
    <property type="entry name" value="Big_7"/>
    <property type="match status" value="3"/>
</dbReference>
<dbReference type="Gene3D" id="3.90.1720.10">
    <property type="entry name" value="endopeptidase domain like (from Nostoc punctiforme)"/>
    <property type="match status" value="1"/>
</dbReference>
<name>A0ABS4DFL0_9CHLR</name>
<dbReference type="SUPFAM" id="SSF54001">
    <property type="entry name" value="Cysteine proteinases"/>
    <property type="match status" value="1"/>
</dbReference>
<dbReference type="PROSITE" id="PS50911">
    <property type="entry name" value="CHAP"/>
    <property type="match status" value="1"/>
</dbReference>
<dbReference type="InterPro" id="IPR007921">
    <property type="entry name" value="CHAP_dom"/>
</dbReference>
<dbReference type="Pfam" id="PF05257">
    <property type="entry name" value="CHAP"/>
    <property type="match status" value="1"/>
</dbReference>
<evidence type="ECO:0000313" key="3">
    <source>
        <dbReference type="Proteomes" id="UP001193081"/>
    </source>
</evidence>
<sequence>MAALPSNNADGWHIYRDDELGFTLRYPPTWSRGMTKQRASSDPRVLLHQVEFRGPYGSTMRVSRWPLLPDQSLESWWEEVAQHQFGSSIAQQGTLAGAPSIVSYPEALGEARSIFVAVAAQKEVLVFDFYALPENSEAEGEFNQIVRGLAWTDQVSSSTASTLPDFLPPTTNLTPQVAVCCGHYSPNNPFPCDSANNNGNCTWWAFHRRPDVPPSCRLNADLWANCMRGQGYVVNSLPQAGAITVYPQAGGTYLQHVAYVEQVHSYNDTTIDFTITQLSWAVGGEQNNCNDPTRNGTPYRITNRPRSTIEFIQLPNFDQVAPTGGYDEPADGTAFRSQITLRGHASDALSGVDHVNFTAHYDGNWHLIAADNTAPYEYTWDASGLADQTIILGFDIYDRAGNVAYAPEGTRTIIKDATLPTGGYDAPAHQAFIGKEVQLAGHASDNLSGVAYVNFTAHYNGSWHVIGTDHEPPYAMTWNTAGIADQAIILGFDIYDRAGNVALAPEGTRTVTKDTTPPTGTLNTPVHQSATSNPVFLLEAEASDALSGVAVVSFHAHYDGTWHELGRVAELPYTFTWDASALADQRIVFSIHAIDRAGNTLMLPAQRVREVILDREAPVVTATLAHAQPTADHTRLPIHLTTTDLSGAREVRVSLDGITWEAWQPLVSPFWWSTEQVHGTTVRPFIQVRDRAGNRTQSLQLNAVTLDFYPPRPTSTRFRLAQGVIGTSGGTMSSSRFQLNGTSGQTLASSEQLTSARFQASLGYWATSDQAMPSQRGNVYLPLIRR</sequence>
<gene>
    <name evidence="2" type="ORF">EYB53_021090</name>
</gene>
<dbReference type="InterPro" id="IPR013783">
    <property type="entry name" value="Ig-like_fold"/>
</dbReference>
<feature type="domain" description="Peptidase C51" evidence="1">
    <location>
        <begin position="176"/>
        <end position="313"/>
    </location>
</feature>
<organism evidence="2 3">
    <name type="scientific">Candidatus Chloroploca mongolica</name>
    <dbReference type="NCBI Taxonomy" id="2528176"/>
    <lineage>
        <taxon>Bacteria</taxon>
        <taxon>Bacillati</taxon>
        <taxon>Chloroflexota</taxon>
        <taxon>Chloroflexia</taxon>
        <taxon>Chloroflexales</taxon>
        <taxon>Chloroflexineae</taxon>
        <taxon>Oscillochloridaceae</taxon>
        <taxon>Candidatus Chloroploca</taxon>
    </lineage>
</organism>
<dbReference type="InterPro" id="IPR038765">
    <property type="entry name" value="Papain-like_cys_pep_sf"/>
</dbReference>
<dbReference type="EMBL" id="SIJK02000060">
    <property type="protein sequence ID" value="MBP1468220.1"/>
    <property type="molecule type" value="Genomic_DNA"/>
</dbReference>
<evidence type="ECO:0000259" key="1">
    <source>
        <dbReference type="PROSITE" id="PS50911"/>
    </source>
</evidence>
<keyword evidence="3" id="KW-1185">Reference proteome</keyword>
<accession>A0ABS4DFL0</accession>
<proteinExistence type="predicted"/>
<protein>
    <submittedName>
        <fullName evidence="2">CHAP domain-containing protein</fullName>
    </submittedName>
</protein>
<dbReference type="Gene3D" id="2.60.40.10">
    <property type="entry name" value="Immunoglobulins"/>
    <property type="match status" value="3"/>
</dbReference>
<dbReference type="RefSeq" id="WP_167857527.1">
    <property type="nucleotide sequence ID" value="NZ_SIJK02000060.1"/>
</dbReference>
<evidence type="ECO:0000313" key="2">
    <source>
        <dbReference type="EMBL" id="MBP1468220.1"/>
    </source>
</evidence>
<comment type="caution">
    <text evidence="2">The sequence shown here is derived from an EMBL/GenBank/DDBJ whole genome shotgun (WGS) entry which is preliminary data.</text>
</comment>